<protein>
    <recommendedName>
        <fullName evidence="9 10">Ammonium transporter</fullName>
    </recommendedName>
</protein>
<feature type="transmembrane region" description="Helical" evidence="10">
    <location>
        <begin position="282"/>
        <end position="301"/>
    </location>
</feature>
<dbReference type="EMBL" id="JARPTC010000001">
    <property type="protein sequence ID" value="MDO7785690.1"/>
    <property type="molecule type" value="Genomic_DNA"/>
</dbReference>
<evidence type="ECO:0000313" key="13">
    <source>
        <dbReference type="EMBL" id="MDO7785690.1"/>
    </source>
</evidence>
<dbReference type="InterPro" id="IPR024041">
    <property type="entry name" value="NH4_transpt_AmtB-like_dom"/>
</dbReference>
<evidence type="ECO:0000256" key="7">
    <source>
        <dbReference type="ARBA" id="ARBA00023136"/>
    </source>
</evidence>
<dbReference type="InterPro" id="IPR029020">
    <property type="entry name" value="Ammonium/urea_transptr"/>
</dbReference>
<comment type="similarity">
    <text evidence="2 10">Belongs to the ammonia transporter channel (TC 1.A.11.2) family.</text>
</comment>
<feature type="transmembrane region" description="Helical" evidence="10">
    <location>
        <begin position="217"/>
        <end position="237"/>
    </location>
</feature>
<feature type="transmembrane region" description="Helical" evidence="10">
    <location>
        <begin position="380"/>
        <end position="398"/>
    </location>
</feature>
<organism evidence="13 14">
    <name type="scientific">Desulforamulus aquiferis</name>
    <dbReference type="NCBI Taxonomy" id="1397668"/>
    <lineage>
        <taxon>Bacteria</taxon>
        <taxon>Bacillati</taxon>
        <taxon>Bacillota</taxon>
        <taxon>Clostridia</taxon>
        <taxon>Eubacteriales</taxon>
        <taxon>Peptococcaceae</taxon>
        <taxon>Desulforamulus</taxon>
    </lineage>
</organism>
<feature type="signal peptide" evidence="11">
    <location>
        <begin position="1"/>
        <end position="23"/>
    </location>
</feature>
<feature type="transmembrane region" description="Helical" evidence="10">
    <location>
        <begin position="150"/>
        <end position="172"/>
    </location>
</feature>
<evidence type="ECO:0000256" key="6">
    <source>
        <dbReference type="ARBA" id="ARBA00022989"/>
    </source>
</evidence>
<keyword evidence="4" id="KW-1003">Cell membrane</keyword>
<evidence type="ECO:0000256" key="2">
    <source>
        <dbReference type="ARBA" id="ARBA00005887"/>
    </source>
</evidence>
<dbReference type="PROSITE" id="PS01219">
    <property type="entry name" value="AMMONIUM_TRANSP"/>
    <property type="match status" value="1"/>
</dbReference>
<evidence type="ECO:0000256" key="5">
    <source>
        <dbReference type="ARBA" id="ARBA00022692"/>
    </source>
</evidence>
<name>A0AAW7Z746_9FIRM</name>
<dbReference type="PANTHER" id="PTHR43029">
    <property type="entry name" value="AMMONIUM TRANSPORTER MEP2"/>
    <property type="match status" value="1"/>
</dbReference>
<dbReference type="RefSeq" id="WP_304540268.1">
    <property type="nucleotide sequence ID" value="NZ_JARPTC010000001.1"/>
</dbReference>
<feature type="domain" description="Ammonium transporter AmtB-like" evidence="12">
    <location>
        <begin position="36"/>
        <end position="428"/>
    </location>
</feature>
<keyword evidence="6 10" id="KW-1133">Transmembrane helix</keyword>
<feature type="transmembrane region" description="Helical" evidence="10">
    <location>
        <begin position="67"/>
        <end position="87"/>
    </location>
</feature>
<evidence type="ECO:0000256" key="1">
    <source>
        <dbReference type="ARBA" id="ARBA00004651"/>
    </source>
</evidence>
<proteinExistence type="inferred from homology"/>
<dbReference type="InterPro" id="IPR018047">
    <property type="entry name" value="Ammonium_transpt_CS"/>
</dbReference>
<feature type="chain" id="PRO_5043555245" description="Ammonium transporter" evidence="11">
    <location>
        <begin position="24"/>
        <end position="457"/>
    </location>
</feature>
<accession>A0AAW7Z746</accession>
<dbReference type="Gene3D" id="1.10.3430.10">
    <property type="entry name" value="Ammonium transporter AmtB like domains"/>
    <property type="match status" value="1"/>
</dbReference>
<dbReference type="SUPFAM" id="SSF111352">
    <property type="entry name" value="Ammonium transporter"/>
    <property type="match status" value="1"/>
</dbReference>
<dbReference type="GO" id="GO:0005886">
    <property type="term" value="C:plasma membrane"/>
    <property type="evidence" value="ECO:0007669"/>
    <property type="project" value="UniProtKB-SubCell"/>
</dbReference>
<comment type="subcellular location">
    <subcellularLocation>
        <location evidence="1 10">Cell membrane</location>
        <topology evidence="1 10">Multi-pass membrane protein</topology>
    </subcellularLocation>
</comment>
<dbReference type="Pfam" id="PF00909">
    <property type="entry name" value="Ammonium_transp"/>
    <property type="match status" value="1"/>
</dbReference>
<keyword evidence="14" id="KW-1185">Reference proteome</keyword>
<keyword evidence="11" id="KW-0732">Signal</keyword>
<evidence type="ECO:0000256" key="8">
    <source>
        <dbReference type="ARBA" id="ARBA00023177"/>
    </source>
</evidence>
<dbReference type="InterPro" id="IPR001905">
    <property type="entry name" value="Ammonium_transpt"/>
</dbReference>
<evidence type="ECO:0000259" key="12">
    <source>
        <dbReference type="Pfam" id="PF00909"/>
    </source>
</evidence>
<dbReference type="GO" id="GO:0008519">
    <property type="term" value="F:ammonium channel activity"/>
    <property type="evidence" value="ECO:0007669"/>
    <property type="project" value="InterPro"/>
</dbReference>
<feature type="transmembrane region" description="Helical" evidence="10">
    <location>
        <begin position="337"/>
        <end position="360"/>
    </location>
</feature>
<dbReference type="FunFam" id="1.10.3430.10:FF:000007">
    <property type="entry name" value="Ammonium transporter"/>
    <property type="match status" value="1"/>
</dbReference>
<evidence type="ECO:0000256" key="9">
    <source>
        <dbReference type="ARBA" id="ARBA00050025"/>
    </source>
</evidence>
<reference evidence="13" key="1">
    <citation type="journal article" date="2023" name="J. Hazard. Mater.">
        <title>Anaerobic biodegradation of pyrene and benzo[a]pyrene by a new sulfate-reducing Desulforamulus aquiferis strain DSA.</title>
        <authorList>
            <person name="Zhang Z."/>
            <person name="Sun J."/>
            <person name="Gong X."/>
            <person name="Wang C."/>
            <person name="Wang H."/>
        </authorList>
    </citation>
    <scope>NUCLEOTIDE SEQUENCE</scope>
    <source>
        <strain evidence="13">DSA</strain>
    </source>
</reference>
<feature type="transmembrane region" description="Helical" evidence="10">
    <location>
        <begin position="307"/>
        <end position="325"/>
    </location>
</feature>
<dbReference type="Proteomes" id="UP001172911">
    <property type="component" value="Unassembled WGS sequence"/>
</dbReference>
<feature type="transmembrane region" description="Helical" evidence="10">
    <location>
        <begin position="249"/>
        <end position="270"/>
    </location>
</feature>
<comment type="caution">
    <text evidence="13">The sequence shown here is derived from an EMBL/GenBank/DDBJ whole genome shotgun (WGS) entry which is preliminary data.</text>
</comment>
<gene>
    <name evidence="13" type="ORF">P6N53_00395</name>
</gene>
<evidence type="ECO:0000256" key="3">
    <source>
        <dbReference type="ARBA" id="ARBA00022448"/>
    </source>
</evidence>
<keyword evidence="7 10" id="KW-0472">Membrane</keyword>
<sequence>MTRLKTLLLSMLVLLILPSIAWADEAAAIDTGDTTFIIICAALVMIMTPGLALFYGGMVRRKNVLSTIMLSFITICVVSIIWALYGYSLAFGTDIKSIVGGLEYVGLQGVGQEPSGTIPHFIFMAFQMMFALITVAIISGSIAERMKFPAFIAFIVLWVTIVYSPLCHWVWGGGWLMELGALDFAGGTVVHISSGVAGLVAAMVIGKRKGYGSEPMVPHNLPMTILGAALLWFGWFGFNAGSALAADGIAASAFAVTHIAAAAGGLSWVLAEWAHHGKPTALGCVSGAVAGLVAITPAAGFVAPMPAIIMGLVVGPLCYFAVAVIKSKFGYDDSLDAFGIHGIGGTWGAIATGLFASTAVNEGGANGLFYGNAAQLSTQLIGVVATIIFAGLATFIILKVISIFTDLRVSADDEVIGLDVTVHGENAYAYADSFGGSLTREVKSPSAAAGSALKQSY</sequence>
<keyword evidence="5 10" id="KW-0812">Transmembrane</keyword>
<keyword evidence="8 10" id="KW-0924">Ammonia transport</keyword>
<dbReference type="NCBIfam" id="TIGR00836">
    <property type="entry name" value="amt"/>
    <property type="match status" value="1"/>
</dbReference>
<feature type="transmembrane region" description="Helical" evidence="10">
    <location>
        <begin position="184"/>
        <end position="205"/>
    </location>
</feature>
<keyword evidence="3 10" id="KW-0813">Transport</keyword>
<evidence type="ECO:0000313" key="14">
    <source>
        <dbReference type="Proteomes" id="UP001172911"/>
    </source>
</evidence>
<evidence type="ECO:0000256" key="4">
    <source>
        <dbReference type="ARBA" id="ARBA00022475"/>
    </source>
</evidence>
<feature type="transmembrane region" description="Helical" evidence="10">
    <location>
        <begin position="118"/>
        <end position="138"/>
    </location>
</feature>
<reference evidence="13" key="2">
    <citation type="submission" date="2023-03" db="EMBL/GenBank/DDBJ databases">
        <authorList>
            <person name="Zhang Z."/>
        </authorList>
    </citation>
    <scope>NUCLEOTIDE SEQUENCE</scope>
    <source>
        <strain evidence="13">DSA</strain>
    </source>
</reference>
<evidence type="ECO:0000256" key="11">
    <source>
        <dbReference type="SAM" id="SignalP"/>
    </source>
</evidence>
<dbReference type="AlphaFoldDB" id="A0AAW7Z746"/>
<dbReference type="PANTHER" id="PTHR43029:SF10">
    <property type="entry name" value="AMMONIUM TRANSPORTER MEP2"/>
    <property type="match status" value="1"/>
</dbReference>
<feature type="transmembrane region" description="Helical" evidence="10">
    <location>
        <begin position="33"/>
        <end position="55"/>
    </location>
</feature>
<evidence type="ECO:0000256" key="10">
    <source>
        <dbReference type="RuleBase" id="RU362002"/>
    </source>
</evidence>